<name>A0A164M2X2_9AGAM</name>
<gene>
    <name evidence="1" type="ORF">SISNIDRAFT_471906</name>
</gene>
<dbReference type="AlphaFoldDB" id="A0A164M2X2"/>
<evidence type="ECO:0000313" key="1">
    <source>
        <dbReference type="EMBL" id="KZS86298.1"/>
    </source>
</evidence>
<proteinExistence type="predicted"/>
<sequence>MSFVRSDVYHPAESLIRRCDGRLDEVHYEVPEYISNIKEDLLRKPHILEPLTVEERMGGAVYRRDGVWLRMVWVLLNGLPRFSYNKPFSIPNFGTLIITECVMINHSAKIVWFRARDIKLDVEFAYLLGLPGSGSATRRPITVTCRKGSIGIPFDYVYEEYGHID</sequence>
<organism evidence="1 2">
    <name type="scientific">Sistotremastrum niveocremeum HHB9708</name>
    <dbReference type="NCBI Taxonomy" id="1314777"/>
    <lineage>
        <taxon>Eukaryota</taxon>
        <taxon>Fungi</taxon>
        <taxon>Dikarya</taxon>
        <taxon>Basidiomycota</taxon>
        <taxon>Agaricomycotina</taxon>
        <taxon>Agaricomycetes</taxon>
        <taxon>Sistotremastrales</taxon>
        <taxon>Sistotremastraceae</taxon>
        <taxon>Sertulicium</taxon>
        <taxon>Sertulicium niveocremeum</taxon>
    </lineage>
</organism>
<keyword evidence="2" id="KW-1185">Reference proteome</keyword>
<accession>A0A164M2X2</accession>
<reference evidence="1 2" key="1">
    <citation type="journal article" date="2016" name="Mol. Biol. Evol.">
        <title>Comparative Genomics of Early-Diverging Mushroom-Forming Fungi Provides Insights into the Origins of Lignocellulose Decay Capabilities.</title>
        <authorList>
            <person name="Nagy L.G."/>
            <person name="Riley R."/>
            <person name="Tritt A."/>
            <person name="Adam C."/>
            <person name="Daum C."/>
            <person name="Floudas D."/>
            <person name="Sun H."/>
            <person name="Yadav J.S."/>
            <person name="Pangilinan J."/>
            <person name="Larsson K.H."/>
            <person name="Matsuura K."/>
            <person name="Barry K."/>
            <person name="Labutti K."/>
            <person name="Kuo R."/>
            <person name="Ohm R.A."/>
            <person name="Bhattacharya S.S."/>
            <person name="Shirouzu T."/>
            <person name="Yoshinaga Y."/>
            <person name="Martin F.M."/>
            <person name="Grigoriev I.V."/>
            <person name="Hibbett D.S."/>
        </authorList>
    </citation>
    <scope>NUCLEOTIDE SEQUENCE [LARGE SCALE GENOMIC DNA]</scope>
    <source>
        <strain evidence="1 2">HHB9708</strain>
    </source>
</reference>
<dbReference type="Proteomes" id="UP000076722">
    <property type="component" value="Unassembled WGS sequence"/>
</dbReference>
<evidence type="ECO:0000313" key="2">
    <source>
        <dbReference type="Proteomes" id="UP000076722"/>
    </source>
</evidence>
<dbReference type="EMBL" id="KV419581">
    <property type="protein sequence ID" value="KZS86298.1"/>
    <property type="molecule type" value="Genomic_DNA"/>
</dbReference>
<protein>
    <submittedName>
        <fullName evidence="1">Uncharacterized protein</fullName>
    </submittedName>
</protein>